<name>A0A556AZJ8_9BURK</name>
<gene>
    <name evidence="2" type="ORF">FOZ76_03160</name>
</gene>
<evidence type="ECO:0000313" key="3">
    <source>
        <dbReference type="Proteomes" id="UP000318405"/>
    </source>
</evidence>
<evidence type="ECO:0000313" key="2">
    <source>
        <dbReference type="EMBL" id="TSH98363.1"/>
    </source>
</evidence>
<protein>
    <submittedName>
        <fullName evidence="2">CoA transferase</fullName>
    </submittedName>
</protein>
<dbReference type="RefSeq" id="WP_143946678.1">
    <property type="nucleotide sequence ID" value="NZ_BAABMB010000004.1"/>
</dbReference>
<dbReference type="PANTHER" id="PTHR48228">
    <property type="entry name" value="SUCCINYL-COA--D-CITRAMALATE COA-TRANSFERASE"/>
    <property type="match status" value="1"/>
</dbReference>
<dbReference type="InterPro" id="IPR003673">
    <property type="entry name" value="CoA-Trfase_fam_III"/>
</dbReference>
<evidence type="ECO:0000256" key="1">
    <source>
        <dbReference type="SAM" id="MobiDB-lite"/>
    </source>
</evidence>
<dbReference type="EMBL" id="VLTJ01000005">
    <property type="protein sequence ID" value="TSH98363.1"/>
    <property type="molecule type" value="Genomic_DNA"/>
</dbReference>
<dbReference type="PANTHER" id="PTHR48228:SF5">
    <property type="entry name" value="ALPHA-METHYLACYL-COA RACEMASE"/>
    <property type="match status" value="1"/>
</dbReference>
<dbReference type="GO" id="GO:0016740">
    <property type="term" value="F:transferase activity"/>
    <property type="evidence" value="ECO:0007669"/>
    <property type="project" value="UniProtKB-KW"/>
</dbReference>
<dbReference type="InterPro" id="IPR023606">
    <property type="entry name" value="CoA-Trfase_III_dom_1_sf"/>
</dbReference>
<feature type="region of interest" description="Disordered" evidence="1">
    <location>
        <begin position="338"/>
        <end position="376"/>
    </location>
</feature>
<dbReference type="SUPFAM" id="SSF89796">
    <property type="entry name" value="CoA-transferase family III (CaiB/BaiF)"/>
    <property type="match status" value="1"/>
</dbReference>
<dbReference type="Gene3D" id="3.40.50.10540">
    <property type="entry name" value="Crotonobetainyl-coa:carnitine coa-transferase, domain 1"/>
    <property type="match status" value="1"/>
</dbReference>
<keyword evidence="3" id="KW-1185">Reference proteome</keyword>
<comment type="caution">
    <text evidence="2">The sequence shown here is derived from an EMBL/GenBank/DDBJ whole genome shotgun (WGS) entry which is preliminary data.</text>
</comment>
<reference evidence="2 3" key="1">
    <citation type="submission" date="2019-07" db="EMBL/GenBank/DDBJ databases">
        <title>Qingshengfaniella alkalisoli gen. nov., sp. nov., isolated from saline soil.</title>
        <authorList>
            <person name="Xu L."/>
            <person name="Huang X.-X."/>
            <person name="Sun J.-Q."/>
        </authorList>
    </citation>
    <scope>NUCLEOTIDE SEQUENCE [LARGE SCALE GENOMIC DNA]</scope>
    <source>
        <strain evidence="2 3">DSM 27279</strain>
    </source>
</reference>
<dbReference type="Gene3D" id="3.30.60.110">
    <property type="match status" value="1"/>
</dbReference>
<dbReference type="Pfam" id="PF02515">
    <property type="entry name" value="CoA_transf_3"/>
    <property type="match status" value="1"/>
</dbReference>
<dbReference type="Proteomes" id="UP000318405">
    <property type="component" value="Unassembled WGS sequence"/>
</dbReference>
<organism evidence="2 3">
    <name type="scientific">Verticiella sediminum</name>
    <dbReference type="NCBI Taxonomy" id="1247510"/>
    <lineage>
        <taxon>Bacteria</taxon>
        <taxon>Pseudomonadati</taxon>
        <taxon>Pseudomonadota</taxon>
        <taxon>Betaproteobacteria</taxon>
        <taxon>Burkholderiales</taxon>
        <taxon>Alcaligenaceae</taxon>
        <taxon>Verticiella</taxon>
    </lineage>
</organism>
<accession>A0A556AZJ8</accession>
<dbReference type="OrthoDB" id="5294844at2"/>
<keyword evidence="2" id="KW-0808">Transferase</keyword>
<dbReference type="Gene3D" id="3.30.1540.10">
    <property type="entry name" value="formyl-coa transferase, domain 3"/>
    <property type="match status" value="1"/>
</dbReference>
<dbReference type="AlphaFoldDB" id="A0A556AZJ8"/>
<dbReference type="InterPro" id="IPR050509">
    <property type="entry name" value="CoA-transferase_III"/>
</dbReference>
<sequence length="376" mass="39931">MIERYPRGPLAGVRIVEFAGIGPGPVCGMLLADMGADVLLIERPDSGELGIPRPRRCEVGHRGKASLVLDLRQPEALETARDLLAHADALIEGFRPGAMERLGLGPDECLAANPGLVYGRMTGYGQRGALAARAGHDINYIALSGALHAIGRAGGPPTPPLNLVGDYAGGSMLLAFGIAAALVERARSGRGQVIDASMVEGAGLLMSSFFGMRAAGLAPRPRGENLLDSGAPFYDVYRCSDGGYVAFGAIERRFRRVFAERTGFPLALLLDDDPVHWPRLREALAEFFAQRTRDAWCALLEDSDACVTPVLAPEEVGAHRHNAGRRSFLAVDGVLQPAPAPRFSRSDPAMPGRPPEPGEGGAAMAESWGTQRPRSL</sequence>
<proteinExistence type="predicted"/>
<dbReference type="InterPro" id="IPR044855">
    <property type="entry name" value="CoA-Trfase_III_dom3_sf"/>
</dbReference>